<comment type="caution">
    <text evidence="6">The sequence shown here is derived from an EMBL/GenBank/DDBJ whole genome shotgun (WGS) entry which is preliminary data.</text>
</comment>
<dbReference type="GO" id="GO:0003677">
    <property type="term" value="F:DNA binding"/>
    <property type="evidence" value="ECO:0007669"/>
    <property type="project" value="UniProtKB-KW"/>
</dbReference>
<dbReference type="Gene3D" id="3.40.190.290">
    <property type="match status" value="1"/>
</dbReference>
<dbReference type="InterPro" id="IPR005119">
    <property type="entry name" value="LysR_subst-bd"/>
</dbReference>
<keyword evidence="2" id="KW-0805">Transcription regulation</keyword>
<evidence type="ECO:0000256" key="1">
    <source>
        <dbReference type="ARBA" id="ARBA00009437"/>
    </source>
</evidence>
<dbReference type="InterPro" id="IPR036390">
    <property type="entry name" value="WH_DNA-bd_sf"/>
</dbReference>
<dbReference type="Pfam" id="PF00126">
    <property type="entry name" value="HTH_1"/>
    <property type="match status" value="1"/>
</dbReference>
<evidence type="ECO:0000259" key="5">
    <source>
        <dbReference type="PROSITE" id="PS50931"/>
    </source>
</evidence>
<dbReference type="InterPro" id="IPR000847">
    <property type="entry name" value="LysR_HTH_N"/>
</dbReference>
<dbReference type="Gene3D" id="1.10.10.10">
    <property type="entry name" value="Winged helix-like DNA-binding domain superfamily/Winged helix DNA-binding domain"/>
    <property type="match status" value="1"/>
</dbReference>
<dbReference type="PANTHER" id="PTHR30346">
    <property type="entry name" value="TRANSCRIPTIONAL DUAL REGULATOR HCAR-RELATED"/>
    <property type="match status" value="1"/>
</dbReference>
<dbReference type="EMBL" id="MRTP01000007">
    <property type="protein sequence ID" value="OMF52277.1"/>
    <property type="molecule type" value="Genomic_DNA"/>
</dbReference>
<dbReference type="GO" id="GO:0003700">
    <property type="term" value="F:DNA-binding transcription factor activity"/>
    <property type="evidence" value="ECO:0007669"/>
    <property type="project" value="InterPro"/>
</dbReference>
<keyword evidence="4" id="KW-0804">Transcription</keyword>
<feature type="domain" description="HTH lysR-type" evidence="5">
    <location>
        <begin position="1"/>
        <end position="58"/>
    </location>
</feature>
<comment type="similarity">
    <text evidence="1">Belongs to the LysR transcriptional regulatory family.</text>
</comment>
<dbReference type="InterPro" id="IPR036388">
    <property type="entry name" value="WH-like_DNA-bd_sf"/>
</dbReference>
<dbReference type="GO" id="GO:0032993">
    <property type="term" value="C:protein-DNA complex"/>
    <property type="evidence" value="ECO:0007669"/>
    <property type="project" value="TreeGrafter"/>
</dbReference>
<reference evidence="6 7" key="1">
    <citation type="submission" date="2016-11" db="EMBL/GenBank/DDBJ databases">
        <title>Paenibacillus species isolates.</title>
        <authorList>
            <person name="Beno S.M."/>
        </authorList>
    </citation>
    <scope>NUCLEOTIDE SEQUENCE [LARGE SCALE GENOMIC DNA]</scope>
    <source>
        <strain evidence="6 7">FSL R5-0378</strain>
    </source>
</reference>
<name>A0A1R1EKE4_9BACL</name>
<dbReference type="Pfam" id="PF03466">
    <property type="entry name" value="LysR_substrate"/>
    <property type="match status" value="1"/>
</dbReference>
<dbReference type="STRING" id="297318.BK138_22830"/>
<dbReference type="FunFam" id="1.10.10.10:FF:000001">
    <property type="entry name" value="LysR family transcriptional regulator"/>
    <property type="match status" value="1"/>
</dbReference>
<organism evidence="6 7">
    <name type="scientific">Paenibacillus rhizosphaerae</name>
    <dbReference type="NCBI Taxonomy" id="297318"/>
    <lineage>
        <taxon>Bacteria</taxon>
        <taxon>Bacillati</taxon>
        <taxon>Bacillota</taxon>
        <taxon>Bacilli</taxon>
        <taxon>Bacillales</taxon>
        <taxon>Paenibacillaceae</taxon>
        <taxon>Paenibacillus</taxon>
    </lineage>
</organism>
<evidence type="ECO:0000256" key="4">
    <source>
        <dbReference type="ARBA" id="ARBA00023163"/>
    </source>
</evidence>
<dbReference type="SUPFAM" id="SSF53850">
    <property type="entry name" value="Periplasmic binding protein-like II"/>
    <property type="match status" value="1"/>
</dbReference>
<proteinExistence type="inferred from homology"/>
<keyword evidence="7" id="KW-1185">Reference proteome</keyword>
<evidence type="ECO:0000313" key="7">
    <source>
        <dbReference type="Proteomes" id="UP000187172"/>
    </source>
</evidence>
<dbReference type="AlphaFoldDB" id="A0A1R1EKE4"/>
<evidence type="ECO:0000313" key="6">
    <source>
        <dbReference type="EMBL" id="OMF52277.1"/>
    </source>
</evidence>
<accession>A0A1R1EKE4</accession>
<dbReference type="RefSeq" id="WP_076173099.1">
    <property type="nucleotide sequence ID" value="NZ_MRTP01000007.1"/>
</dbReference>
<gene>
    <name evidence="6" type="ORF">BK138_22830</name>
</gene>
<dbReference type="PANTHER" id="PTHR30346:SF28">
    <property type="entry name" value="HTH-TYPE TRANSCRIPTIONAL REGULATOR CYNR"/>
    <property type="match status" value="1"/>
</dbReference>
<sequence length="297" mass="33727">MELLQLKYFQTVARLEHMTKAAEELHIAQPALSKTIARLEQDIGVPLFDRHKQKIRLNSYGRLFLQQVEPALTMLEEGRRQVVDQAGLEQGRIVLATTNHKCDAEFISSFLSAHPKVNLRLTQTTSHEEKIELLLDGELDFCITSLPIEHEEIESIEFLREEIFLAVPSGHPLSNRTRICLSELAGEPFIGLDRKHSYRVLTDQLCKSAGFEPKISCEVDDTTVMSAFVKAGMGVALLTEAAKLKEPSLVLLPIEQPVCQRAFLLAWSRHHYLSKAAHTFRDFLIRYYADFTTELAQ</sequence>
<evidence type="ECO:0000256" key="2">
    <source>
        <dbReference type="ARBA" id="ARBA00023015"/>
    </source>
</evidence>
<dbReference type="Proteomes" id="UP000187172">
    <property type="component" value="Unassembled WGS sequence"/>
</dbReference>
<protein>
    <submittedName>
        <fullName evidence="6">LysR family transcriptional regulator</fullName>
    </submittedName>
</protein>
<dbReference type="SUPFAM" id="SSF46785">
    <property type="entry name" value="Winged helix' DNA-binding domain"/>
    <property type="match status" value="1"/>
</dbReference>
<dbReference type="PRINTS" id="PR00039">
    <property type="entry name" value="HTHLYSR"/>
</dbReference>
<dbReference type="PROSITE" id="PS50931">
    <property type="entry name" value="HTH_LYSR"/>
    <property type="match status" value="1"/>
</dbReference>
<evidence type="ECO:0000256" key="3">
    <source>
        <dbReference type="ARBA" id="ARBA00023125"/>
    </source>
</evidence>
<keyword evidence="3" id="KW-0238">DNA-binding</keyword>